<dbReference type="AlphaFoldDB" id="A0A645CDC5"/>
<keyword evidence="3" id="KW-0238">DNA-binding</keyword>
<dbReference type="Gene3D" id="1.10.340.30">
    <property type="entry name" value="Hypothetical protein, domain 2"/>
    <property type="match status" value="1"/>
</dbReference>
<keyword evidence="2" id="KW-0805">Transcription regulation</keyword>
<evidence type="ECO:0000256" key="2">
    <source>
        <dbReference type="ARBA" id="ARBA00023015"/>
    </source>
</evidence>
<evidence type="ECO:0000256" key="5">
    <source>
        <dbReference type="ARBA" id="ARBA00023204"/>
    </source>
</evidence>
<dbReference type="GO" id="GO:0032993">
    <property type="term" value="C:protein-DNA complex"/>
    <property type="evidence" value="ECO:0007669"/>
    <property type="project" value="TreeGrafter"/>
</dbReference>
<gene>
    <name evidence="7" type="primary">alkA_4</name>
    <name evidence="7" type="ORF">SDC9_121966</name>
</gene>
<dbReference type="PROSITE" id="PS00041">
    <property type="entry name" value="HTH_ARAC_FAMILY_1"/>
    <property type="match status" value="1"/>
</dbReference>
<dbReference type="InterPro" id="IPR018060">
    <property type="entry name" value="HTH_AraC"/>
</dbReference>
<dbReference type="Pfam" id="PF12833">
    <property type="entry name" value="HTH_18"/>
    <property type="match status" value="1"/>
</dbReference>
<dbReference type="SMART" id="SM00342">
    <property type="entry name" value="HTH_ARAC"/>
    <property type="match status" value="1"/>
</dbReference>
<evidence type="ECO:0000313" key="7">
    <source>
        <dbReference type="EMBL" id="MPM74976.1"/>
    </source>
</evidence>
<dbReference type="Gene3D" id="3.30.310.20">
    <property type="entry name" value="DNA-3-methyladenine glycosylase AlkA, N-terminal domain"/>
    <property type="match status" value="1"/>
</dbReference>
<dbReference type="Gene3D" id="1.10.1670.10">
    <property type="entry name" value="Helix-hairpin-Helix base-excision DNA repair enzymes (C-terminal)"/>
    <property type="match status" value="1"/>
</dbReference>
<dbReference type="InterPro" id="IPR011257">
    <property type="entry name" value="DNA_glycosylase"/>
</dbReference>
<dbReference type="GO" id="GO:0006307">
    <property type="term" value="P:DNA alkylation repair"/>
    <property type="evidence" value="ECO:0007669"/>
    <property type="project" value="TreeGrafter"/>
</dbReference>
<keyword evidence="1" id="KW-0227">DNA damage</keyword>
<dbReference type="GO" id="GO:0005737">
    <property type="term" value="C:cytoplasm"/>
    <property type="evidence" value="ECO:0007669"/>
    <property type="project" value="TreeGrafter"/>
</dbReference>
<dbReference type="GO" id="GO:0006285">
    <property type="term" value="P:base-excision repair, AP site formation"/>
    <property type="evidence" value="ECO:0007669"/>
    <property type="project" value="TreeGrafter"/>
</dbReference>
<proteinExistence type="predicted"/>
<dbReference type="EMBL" id="VSSQ01026320">
    <property type="protein sequence ID" value="MPM74976.1"/>
    <property type="molecule type" value="Genomic_DNA"/>
</dbReference>
<organism evidence="7">
    <name type="scientific">bioreactor metagenome</name>
    <dbReference type="NCBI Taxonomy" id="1076179"/>
    <lineage>
        <taxon>unclassified sequences</taxon>
        <taxon>metagenomes</taxon>
        <taxon>ecological metagenomes</taxon>
    </lineage>
</organism>
<dbReference type="SMART" id="SM01009">
    <property type="entry name" value="AlkA_N"/>
    <property type="match status" value="1"/>
</dbReference>
<dbReference type="SUPFAM" id="SSF55945">
    <property type="entry name" value="TATA-box binding protein-like"/>
    <property type="match status" value="1"/>
</dbReference>
<evidence type="ECO:0000259" key="6">
    <source>
        <dbReference type="PROSITE" id="PS01124"/>
    </source>
</evidence>
<protein>
    <submittedName>
        <fullName evidence="7">Putative bifunctional transcriptional activator/DNA repair enzyme AlkA</fullName>
    </submittedName>
</protein>
<dbReference type="SUPFAM" id="SSF46689">
    <property type="entry name" value="Homeodomain-like"/>
    <property type="match status" value="2"/>
</dbReference>
<keyword evidence="4" id="KW-0804">Transcription</keyword>
<keyword evidence="5" id="KW-0234">DNA repair</keyword>
<dbReference type="Pfam" id="PF06029">
    <property type="entry name" value="AlkA_N"/>
    <property type="match status" value="1"/>
</dbReference>
<dbReference type="PROSITE" id="PS01124">
    <property type="entry name" value="HTH_ARAC_FAMILY_2"/>
    <property type="match status" value="1"/>
</dbReference>
<dbReference type="GO" id="GO:0003700">
    <property type="term" value="F:DNA-binding transcription factor activity"/>
    <property type="evidence" value="ECO:0007669"/>
    <property type="project" value="InterPro"/>
</dbReference>
<dbReference type="InterPro" id="IPR010316">
    <property type="entry name" value="AlkA_N"/>
</dbReference>
<dbReference type="GO" id="GO:0043916">
    <property type="term" value="F:DNA-7-methylguanine glycosylase activity"/>
    <property type="evidence" value="ECO:0007669"/>
    <property type="project" value="TreeGrafter"/>
</dbReference>
<evidence type="ECO:0000256" key="3">
    <source>
        <dbReference type="ARBA" id="ARBA00023125"/>
    </source>
</evidence>
<dbReference type="InterPro" id="IPR009057">
    <property type="entry name" value="Homeodomain-like_sf"/>
</dbReference>
<dbReference type="InterPro" id="IPR003265">
    <property type="entry name" value="HhH-GPD_domain"/>
</dbReference>
<dbReference type="InterPro" id="IPR051912">
    <property type="entry name" value="Alkylbase_DNA_Glycosylase/TA"/>
</dbReference>
<dbReference type="InterPro" id="IPR018062">
    <property type="entry name" value="HTH_AraC-typ_CS"/>
</dbReference>
<dbReference type="SMART" id="SM00478">
    <property type="entry name" value="ENDO3c"/>
    <property type="match status" value="1"/>
</dbReference>
<dbReference type="InterPro" id="IPR023170">
    <property type="entry name" value="HhH_base_excis_C"/>
</dbReference>
<evidence type="ECO:0000256" key="1">
    <source>
        <dbReference type="ARBA" id="ARBA00022763"/>
    </source>
</evidence>
<comment type="caution">
    <text evidence="7">The sequence shown here is derived from an EMBL/GenBank/DDBJ whole genome shotgun (WGS) entry which is preliminary data.</text>
</comment>
<dbReference type="GO" id="GO:0043565">
    <property type="term" value="F:sequence-specific DNA binding"/>
    <property type="evidence" value="ECO:0007669"/>
    <property type="project" value="InterPro"/>
</dbReference>
<dbReference type="Gene3D" id="1.10.10.60">
    <property type="entry name" value="Homeodomain-like"/>
    <property type="match status" value="1"/>
</dbReference>
<dbReference type="CDD" id="cd00056">
    <property type="entry name" value="ENDO3c"/>
    <property type="match status" value="1"/>
</dbReference>
<evidence type="ECO:0000256" key="4">
    <source>
        <dbReference type="ARBA" id="ARBA00023163"/>
    </source>
</evidence>
<name>A0A645CDC5_9ZZZZ</name>
<dbReference type="PANTHER" id="PTHR43003">
    <property type="entry name" value="DNA-3-METHYLADENINE GLYCOSYLASE"/>
    <property type="match status" value="1"/>
</dbReference>
<accession>A0A645CDC5</accession>
<reference evidence="7" key="1">
    <citation type="submission" date="2019-08" db="EMBL/GenBank/DDBJ databases">
        <authorList>
            <person name="Kucharzyk K."/>
            <person name="Murdoch R.W."/>
            <person name="Higgins S."/>
            <person name="Loffler F."/>
        </authorList>
    </citation>
    <scope>NUCLEOTIDE SEQUENCE</scope>
</reference>
<dbReference type="SUPFAM" id="SSF48150">
    <property type="entry name" value="DNA-glycosylase"/>
    <property type="match status" value="1"/>
</dbReference>
<dbReference type="PANTHER" id="PTHR43003:SF13">
    <property type="entry name" value="DNA-3-METHYLADENINE GLYCOSYLASE 2"/>
    <property type="match status" value="1"/>
</dbReference>
<sequence>MIEDDLLPEGGVEELAAALGVTSRHLRRVFADEYGVPPVQYRETHRLLLAKSLLTDTDLSVTDVAFAAGFGSLRRFNAIFLRQCRMPPSALRKETRAKGGPGLSGITLYLGYRPPYLWEDILDFLAGRAIPGVEVVTNGVYARTVSLQGEKGQCRGWISVSHVEKKNALAVTASYSLLPVLTKVLAGVRHLFDLRCDPAVIFERLAVMNDITPGLCLPGTRVPGCFDAFEMAVRAILGQQVTVAAARTLAGRVAASLGAPLETPIPELTHTFPAPADICALGDSPADVLGPLGVTGVRARAIAALAKGLTAGELDLSLGADPEEQMKKLLALPGFGPWTVQYVAMRALGWPDAMLETDYGVKKALPGRSPKEILALAEDWRPWRSYATLSLWNSLKIGGQP</sequence>
<dbReference type="InterPro" id="IPR037046">
    <property type="entry name" value="AlkA_N_sf"/>
</dbReference>
<feature type="domain" description="HTH araC/xylS-type" evidence="6">
    <location>
        <begin position="1"/>
        <end position="94"/>
    </location>
</feature>
<dbReference type="GO" id="GO:0008725">
    <property type="term" value="F:DNA-3-methyladenine glycosylase activity"/>
    <property type="evidence" value="ECO:0007669"/>
    <property type="project" value="TreeGrafter"/>
</dbReference>
<dbReference type="GO" id="GO:0032131">
    <property type="term" value="F:alkylated DNA binding"/>
    <property type="evidence" value="ECO:0007669"/>
    <property type="project" value="TreeGrafter"/>
</dbReference>